<evidence type="ECO:0000313" key="3">
    <source>
        <dbReference type="Proteomes" id="UP001460270"/>
    </source>
</evidence>
<comment type="caution">
    <text evidence="2">The sequence shown here is derived from an EMBL/GenBank/DDBJ whole genome shotgun (WGS) entry which is preliminary data.</text>
</comment>
<name>A0AAW0N3K2_9GOBI</name>
<evidence type="ECO:0000313" key="2">
    <source>
        <dbReference type="EMBL" id="KAK7891208.1"/>
    </source>
</evidence>
<gene>
    <name evidence="2" type="ORF">WMY93_023171</name>
</gene>
<dbReference type="Proteomes" id="UP001460270">
    <property type="component" value="Unassembled WGS sequence"/>
</dbReference>
<sequence>MIQHISSLHMLSPQPRAHPHPPSFSLPRPQHSPASASDPPLLATFQKNHTHHRDWHVFTHGTTAGGKDLLETRGTVPLSVGVSRDAVCFRGFVRCVLTELYRCFFTVKAAF</sequence>
<keyword evidence="3" id="KW-1185">Reference proteome</keyword>
<dbReference type="AlphaFoldDB" id="A0AAW0N3K2"/>
<dbReference type="EMBL" id="JBBPFD010000017">
    <property type="protein sequence ID" value="KAK7891208.1"/>
    <property type="molecule type" value="Genomic_DNA"/>
</dbReference>
<proteinExistence type="predicted"/>
<organism evidence="2 3">
    <name type="scientific">Mugilogobius chulae</name>
    <name type="common">yellowstripe goby</name>
    <dbReference type="NCBI Taxonomy" id="88201"/>
    <lineage>
        <taxon>Eukaryota</taxon>
        <taxon>Metazoa</taxon>
        <taxon>Chordata</taxon>
        <taxon>Craniata</taxon>
        <taxon>Vertebrata</taxon>
        <taxon>Euteleostomi</taxon>
        <taxon>Actinopterygii</taxon>
        <taxon>Neopterygii</taxon>
        <taxon>Teleostei</taxon>
        <taxon>Neoteleostei</taxon>
        <taxon>Acanthomorphata</taxon>
        <taxon>Gobiaria</taxon>
        <taxon>Gobiiformes</taxon>
        <taxon>Gobioidei</taxon>
        <taxon>Gobiidae</taxon>
        <taxon>Gobionellinae</taxon>
        <taxon>Mugilogobius</taxon>
    </lineage>
</organism>
<evidence type="ECO:0000256" key="1">
    <source>
        <dbReference type="SAM" id="MobiDB-lite"/>
    </source>
</evidence>
<accession>A0AAW0N3K2</accession>
<reference evidence="3" key="1">
    <citation type="submission" date="2024-04" db="EMBL/GenBank/DDBJ databases">
        <title>Salinicola lusitanus LLJ914,a marine bacterium isolated from the Okinawa Trough.</title>
        <authorList>
            <person name="Li J."/>
        </authorList>
    </citation>
    <scope>NUCLEOTIDE SEQUENCE [LARGE SCALE GENOMIC DNA]</scope>
</reference>
<protein>
    <submittedName>
        <fullName evidence="2">Uncharacterized protein</fullName>
    </submittedName>
</protein>
<feature type="region of interest" description="Disordered" evidence="1">
    <location>
        <begin position="1"/>
        <end position="42"/>
    </location>
</feature>